<dbReference type="Proteomes" id="UP000325315">
    <property type="component" value="Unassembled WGS sequence"/>
</dbReference>
<organism evidence="1 2">
    <name type="scientific">Gossypium australe</name>
    <dbReference type="NCBI Taxonomy" id="47621"/>
    <lineage>
        <taxon>Eukaryota</taxon>
        <taxon>Viridiplantae</taxon>
        <taxon>Streptophyta</taxon>
        <taxon>Embryophyta</taxon>
        <taxon>Tracheophyta</taxon>
        <taxon>Spermatophyta</taxon>
        <taxon>Magnoliopsida</taxon>
        <taxon>eudicotyledons</taxon>
        <taxon>Gunneridae</taxon>
        <taxon>Pentapetalae</taxon>
        <taxon>rosids</taxon>
        <taxon>malvids</taxon>
        <taxon>Malvales</taxon>
        <taxon>Malvaceae</taxon>
        <taxon>Malvoideae</taxon>
        <taxon>Gossypium</taxon>
    </lineage>
</organism>
<reference evidence="2" key="1">
    <citation type="journal article" date="2019" name="Plant Biotechnol. J.">
        <title>Genome sequencing of the Australian wild diploid species Gossypium australe highlights disease resistance and delayed gland morphogenesis.</title>
        <authorList>
            <person name="Cai Y."/>
            <person name="Cai X."/>
            <person name="Wang Q."/>
            <person name="Wang P."/>
            <person name="Zhang Y."/>
            <person name="Cai C."/>
            <person name="Xu Y."/>
            <person name="Wang K."/>
            <person name="Zhou Z."/>
            <person name="Wang C."/>
            <person name="Geng S."/>
            <person name="Li B."/>
            <person name="Dong Q."/>
            <person name="Hou Y."/>
            <person name="Wang H."/>
            <person name="Ai P."/>
            <person name="Liu Z."/>
            <person name="Yi F."/>
            <person name="Sun M."/>
            <person name="An G."/>
            <person name="Cheng J."/>
            <person name="Zhang Y."/>
            <person name="Shi Q."/>
            <person name="Xie Y."/>
            <person name="Shi X."/>
            <person name="Chang Y."/>
            <person name="Huang F."/>
            <person name="Chen Y."/>
            <person name="Hong S."/>
            <person name="Mi L."/>
            <person name="Sun Q."/>
            <person name="Zhang L."/>
            <person name="Zhou B."/>
            <person name="Peng R."/>
            <person name="Zhang X."/>
            <person name="Liu F."/>
        </authorList>
    </citation>
    <scope>NUCLEOTIDE SEQUENCE [LARGE SCALE GENOMIC DNA]</scope>
    <source>
        <strain evidence="2">cv. PA1801</strain>
    </source>
</reference>
<accession>A0A5B6WV21</accession>
<dbReference type="EMBL" id="SMMG02000002">
    <property type="protein sequence ID" value="KAA3484934.1"/>
    <property type="molecule type" value="Genomic_DNA"/>
</dbReference>
<keyword evidence="2" id="KW-1185">Reference proteome</keyword>
<evidence type="ECO:0000313" key="2">
    <source>
        <dbReference type="Proteomes" id="UP000325315"/>
    </source>
</evidence>
<dbReference type="AlphaFoldDB" id="A0A5B6WV21"/>
<comment type="caution">
    <text evidence="1">The sequence shown here is derived from an EMBL/GenBank/DDBJ whole genome shotgun (WGS) entry which is preliminary data.</text>
</comment>
<protein>
    <submittedName>
        <fullName evidence="1">Retrovirus-related pol polyprotein from transposon tnt 1-94</fullName>
    </submittedName>
</protein>
<gene>
    <name evidence="1" type="ORF">EPI10_006985</name>
</gene>
<name>A0A5B6WV21_9ROSI</name>
<dbReference type="OrthoDB" id="1000646at2759"/>
<sequence>MIKTTKVGVFKPKVYTVAAHEEVEPVDVHEAIKHHAWQQAIKEELDAFLKNVYVDDIIVASTNKAEISAPVTQLNFVFSLKDLDASPTPTPTPMHLLKELQIDCVGLPIVWCDNSTAISLTANSIHHVQVKHVEIDVHFVRERVLAGQLVVNYVPFSEQIVDILTKPLTQPMFV</sequence>
<proteinExistence type="predicted"/>
<dbReference type="CDD" id="cd09272">
    <property type="entry name" value="RNase_HI_RT_Ty1"/>
    <property type="match status" value="1"/>
</dbReference>
<evidence type="ECO:0000313" key="1">
    <source>
        <dbReference type="EMBL" id="KAA3484934.1"/>
    </source>
</evidence>